<keyword evidence="2" id="KW-1133">Transmembrane helix</keyword>
<evidence type="ECO:0000256" key="3">
    <source>
        <dbReference type="SAM" id="SignalP"/>
    </source>
</evidence>
<dbReference type="NCBIfam" id="TIGR02543">
    <property type="entry name" value="List_Bact_rpt"/>
    <property type="match status" value="1"/>
</dbReference>
<dbReference type="RefSeq" id="WP_308454863.1">
    <property type="nucleotide sequence ID" value="NZ_JAJEQR010000068.1"/>
</dbReference>
<dbReference type="PANTHER" id="PTHR11319:SF35">
    <property type="entry name" value="OUTER MEMBRANE PROTEIN PMPC-RELATED"/>
    <property type="match status" value="1"/>
</dbReference>
<gene>
    <name evidence="4" type="ORF">LKD81_15920</name>
</gene>
<proteinExistence type="predicted"/>
<feature type="transmembrane region" description="Helical" evidence="2">
    <location>
        <begin position="1490"/>
        <end position="1510"/>
    </location>
</feature>
<dbReference type="InterPro" id="IPR011050">
    <property type="entry name" value="Pectin_lyase_fold/virulence"/>
</dbReference>
<evidence type="ECO:0000256" key="2">
    <source>
        <dbReference type="SAM" id="Phobius"/>
    </source>
</evidence>
<keyword evidence="3" id="KW-0732">Signal</keyword>
<keyword evidence="5" id="KW-1185">Reference proteome</keyword>
<feature type="chain" id="PRO_5042025288" evidence="3">
    <location>
        <begin position="26"/>
        <end position="1518"/>
    </location>
</feature>
<accession>A0AAE3ECD0</accession>
<dbReference type="Proteomes" id="UP001198182">
    <property type="component" value="Unassembled WGS sequence"/>
</dbReference>
<sequence length="1518" mass="160980">MKKRLFSILLALCMVLCLVPTTAFAENETEETPVCTCETACAAEAMNAECSVCGAEGALAENCGKYAAEESGQTGTSNDAPAITAADVQALINALPEAETISEDNAADVEVQLEAIDEVKVQLSDEDFAVLDFTRYDAAVAALMALSGEPDTAFAPQTANDHTHCYCGGSITAGDHASHSDVTYTAWDGTSSITYTNNTAYVYLTENATLSGHLTVDGKTLYLCLNGKTLASNGTAKIQVKNGGRLVLCDCQGGGTFKGATQSVWGGACIYLYTSTLDMFGGKLTGGKVTSGGGGGAIALDDQQCIFNMYGGEISGNNGNNYGGAIFRKFNNNIPNTTGGAFNMYGGTIKDNTAKNGGAFFSTTGGTINMTGGTISGNKATQSSNDAGGGAIYMRGSGTINISGSAQITGNSSSLDGGAILMGWGEINISGSAKINSNTASRWGGAICLRQDSNQSTTLYMRGGEISGNRASKEGGAVHVLDKDCQFFLYDGKITGNTSGDGGAIYLNQEPSWLIMQGGEISGNTATGNGGGVYIYRTGSVCQLYSGKIENNKASGNGGGIYINPSNSGQLRVGNKPLVQNNTVSGKANNVYLPSGKTLTIEIGMSKGASIGVTTANIRYPVAFSNNYKKDYANYFFADDVNAHVEYKDDQKLYLVSGAVARPLTVTFDPNGGMLAEADKTKSLMTGEPYGTLPVPSYAGYDFAGWYTEQNGGTEIKENTTVTVFGTQTLYAHWTPIHVHAYTQQVQKPEALKTPADCTNNAVYYLSCACGEVSTNDVDTFIAANTALDHDWGAWTQNSDEKTHTRICKRDTSHTETENCHGGTATCTAKAVCTVCGGEYGETAAHSFTAEKAETQYLKSAATCTEKAIYYKSCAVCGLSSEGTADEATFFSGNALDHDWGAWTQNSDEKTHTRICKRDTSHTETENCTGGTATCTHKAVCTVCDGEYGEMAAHSFTAEKAETQYLKSAATCTEKAVYYKSCAVCGLSSEGTADEATFFSGNALDHDWGAWTSNEDGTHTRTCKRDTSHTETENCHGGTADCTHKAACTVCGGEYGEMAAHSFTAEKAETQYLKSAATCTEKAVYYKSCAVCGLSSEGTADEATFFSGNALDHDWGAWTSNEDGTHTRTCKRDASHTETNNCTGGTATCTAKAVCEVCKAEYGEKLPHDFTAETVDAKYLKSAATCTEKAVYYKSCSVCGLSSEGTADEATFFSGNVLDHDWGAWTQNSDEKTHTRICKRDTSHTETENCHGGTADCTHKAACTVCGGEYGEMAAHSFTAEKAEAQYLKSAATCTEKAIYYKSCAVCGLSSEGTADEATFFSGNVLDHNWGAWTSNEDGTHTRTCTVDGCSAGTQTENCIDANKDHKCDICDYIISECADDNKDHKCDYCGKKLTEHTGGKATCKDKAKCEVCGAEYGELDPKNHTNLKHFPAKAATKTTEGNIEYWYCDGCGKYFSDRDGTKEIKKADTVTAKLKDNYKSPKTGDTSNLALWIALLFVSGGTAIGTTVVRRKKKYNR</sequence>
<evidence type="ECO:0000313" key="5">
    <source>
        <dbReference type="Proteomes" id="UP001198182"/>
    </source>
</evidence>
<dbReference type="PANTHER" id="PTHR11319">
    <property type="entry name" value="G PROTEIN-COUPLED RECEPTOR-RELATED"/>
    <property type="match status" value="1"/>
</dbReference>
<evidence type="ECO:0000313" key="4">
    <source>
        <dbReference type="EMBL" id="MCC2232457.1"/>
    </source>
</evidence>
<dbReference type="InterPro" id="IPR012332">
    <property type="entry name" value="Autotransporter_pectin_lyase_C"/>
</dbReference>
<dbReference type="InterPro" id="IPR042229">
    <property type="entry name" value="Listeria/Bacterioides_rpt_sf"/>
</dbReference>
<dbReference type="SMART" id="SM00710">
    <property type="entry name" value="PbH1"/>
    <property type="match status" value="7"/>
</dbReference>
<dbReference type="SUPFAM" id="SSF51126">
    <property type="entry name" value="Pectin lyase-like"/>
    <property type="match status" value="1"/>
</dbReference>
<reference evidence="4" key="1">
    <citation type="submission" date="2021-10" db="EMBL/GenBank/DDBJ databases">
        <title>Anaerobic single-cell dispensing facilitates the cultivation of human gut bacteria.</title>
        <authorList>
            <person name="Afrizal A."/>
        </authorList>
    </citation>
    <scope>NUCLEOTIDE SEQUENCE</scope>
    <source>
        <strain evidence="4">CLA-AA-H215</strain>
    </source>
</reference>
<organism evidence="4 5">
    <name type="scientific">Hominifimenecus microfluidus</name>
    <dbReference type="NCBI Taxonomy" id="2885348"/>
    <lineage>
        <taxon>Bacteria</taxon>
        <taxon>Bacillati</taxon>
        <taxon>Bacillota</taxon>
        <taxon>Clostridia</taxon>
        <taxon>Lachnospirales</taxon>
        <taxon>Lachnospiraceae</taxon>
        <taxon>Hominifimenecus</taxon>
    </lineage>
</organism>
<dbReference type="InterPro" id="IPR013378">
    <property type="entry name" value="InlB-like_B-rpt"/>
</dbReference>
<feature type="signal peptide" evidence="3">
    <location>
        <begin position="1"/>
        <end position="25"/>
    </location>
</feature>
<dbReference type="Pfam" id="PF09479">
    <property type="entry name" value="Flg_new"/>
    <property type="match status" value="1"/>
</dbReference>
<dbReference type="InterPro" id="IPR006626">
    <property type="entry name" value="PbH1"/>
</dbReference>
<dbReference type="Gene3D" id="2.160.20.20">
    <property type="match status" value="1"/>
</dbReference>
<dbReference type="EMBL" id="JAJEQR010000068">
    <property type="protein sequence ID" value="MCC2232457.1"/>
    <property type="molecule type" value="Genomic_DNA"/>
</dbReference>
<keyword evidence="2" id="KW-0812">Transmembrane</keyword>
<comment type="caution">
    <text evidence="4">The sequence shown here is derived from an EMBL/GenBank/DDBJ whole genome shotgun (WGS) entry which is preliminary data.</text>
</comment>
<dbReference type="GO" id="GO:0030313">
    <property type="term" value="C:cell envelope"/>
    <property type="evidence" value="ECO:0007669"/>
    <property type="project" value="UniProtKB-SubCell"/>
</dbReference>
<name>A0AAE3ECD0_9FIRM</name>
<comment type="subcellular location">
    <subcellularLocation>
        <location evidence="1">Cell envelope</location>
    </subcellularLocation>
</comment>
<dbReference type="Gene3D" id="2.60.40.4270">
    <property type="entry name" value="Listeria-Bacteroides repeat domain"/>
    <property type="match status" value="1"/>
</dbReference>
<keyword evidence="2" id="KW-0472">Membrane</keyword>
<protein>
    <submittedName>
        <fullName evidence="4">InlB B-repeat-containing protein</fullName>
    </submittedName>
</protein>
<evidence type="ECO:0000256" key="1">
    <source>
        <dbReference type="ARBA" id="ARBA00004196"/>
    </source>
</evidence>